<dbReference type="AlphaFoldDB" id="A0AAU9V5A0"/>
<sequence length="117" mass="13429">MCTEMMVREDPRITYSDIEKIIGFSSRSVNIILHQHLGMRKLCCRWIQRLLSDTEKQVCVDWCLEMRHDLKTDDVSESSVELINRLNRHVSSGEVHCSVAASCRVGLMMNSARSTAE</sequence>
<accession>A0AAU9V5A0</accession>
<comment type="caution">
    <text evidence="1">The sequence shown here is derived from an EMBL/GenBank/DDBJ whole genome shotgun (WGS) entry which is preliminary data.</text>
</comment>
<protein>
    <submittedName>
        <fullName evidence="1">Uncharacterized protein</fullName>
    </submittedName>
</protein>
<dbReference type="Proteomes" id="UP001153954">
    <property type="component" value="Unassembled WGS sequence"/>
</dbReference>
<evidence type="ECO:0000313" key="2">
    <source>
        <dbReference type="Proteomes" id="UP001153954"/>
    </source>
</evidence>
<proteinExistence type="predicted"/>
<gene>
    <name evidence="1" type="ORF">EEDITHA_LOCUS20586</name>
</gene>
<dbReference type="EMBL" id="CAKOGL010000029">
    <property type="protein sequence ID" value="CAH2106453.1"/>
    <property type="molecule type" value="Genomic_DNA"/>
</dbReference>
<name>A0AAU9V5A0_EUPED</name>
<organism evidence="1 2">
    <name type="scientific">Euphydryas editha</name>
    <name type="common">Edith's checkerspot</name>
    <dbReference type="NCBI Taxonomy" id="104508"/>
    <lineage>
        <taxon>Eukaryota</taxon>
        <taxon>Metazoa</taxon>
        <taxon>Ecdysozoa</taxon>
        <taxon>Arthropoda</taxon>
        <taxon>Hexapoda</taxon>
        <taxon>Insecta</taxon>
        <taxon>Pterygota</taxon>
        <taxon>Neoptera</taxon>
        <taxon>Endopterygota</taxon>
        <taxon>Lepidoptera</taxon>
        <taxon>Glossata</taxon>
        <taxon>Ditrysia</taxon>
        <taxon>Papilionoidea</taxon>
        <taxon>Nymphalidae</taxon>
        <taxon>Nymphalinae</taxon>
        <taxon>Euphydryas</taxon>
    </lineage>
</organism>
<reference evidence="1" key="1">
    <citation type="submission" date="2022-03" db="EMBL/GenBank/DDBJ databases">
        <authorList>
            <person name="Tunstrom K."/>
        </authorList>
    </citation>
    <scope>NUCLEOTIDE SEQUENCE</scope>
</reference>
<evidence type="ECO:0000313" key="1">
    <source>
        <dbReference type="EMBL" id="CAH2106453.1"/>
    </source>
</evidence>
<keyword evidence="2" id="KW-1185">Reference proteome</keyword>